<dbReference type="AlphaFoldDB" id="A0A5C6U9A8"/>
<dbReference type="Pfam" id="PF06667">
    <property type="entry name" value="PspB"/>
    <property type="match status" value="1"/>
</dbReference>
<name>A0A5C6U9A8_9SPHN</name>
<dbReference type="GO" id="GO:0006355">
    <property type="term" value="P:regulation of DNA-templated transcription"/>
    <property type="evidence" value="ECO:0007669"/>
    <property type="project" value="InterPro"/>
</dbReference>
<evidence type="ECO:0000313" key="3">
    <source>
        <dbReference type="EMBL" id="TXC69020.1"/>
    </source>
</evidence>
<keyword evidence="2" id="KW-1133">Transmembrane helix</keyword>
<reference evidence="3 4" key="1">
    <citation type="submission" date="2019-08" db="EMBL/GenBank/DDBJ databases">
        <title>Sphingorhabdus soil sp. nov., isolated from arctic soil.</title>
        <authorList>
            <person name="Liu Y."/>
        </authorList>
    </citation>
    <scope>NUCLEOTIDE SEQUENCE [LARGE SCALE GENOMIC DNA]</scope>
    <source>
        <strain evidence="3 4">D-2Q-5-6</strain>
    </source>
</reference>
<sequence>MEGVIAIICIFIILPGMLFHYITKWKQNAPSLTTEDEGLLDDMYNTARRLEERLHTIERIVAADNPDYLPRDQRPEQIGHDGDYSEMSRLEDRNISSERT</sequence>
<feature type="transmembrane region" description="Helical" evidence="2">
    <location>
        <begin position="5"/>
        <end position="22"/>
    </location>
</feature>
<protein>
    <submittedName>
        <fullName evidence="3">Envelope stress response membrane protein PspB</fullName>
    </submittedName>
</protein>
<dbReference type="Proteomes" id="UP000321129">
    <property type="component" value="Unassembled WGS sequence"/>
</dbReference>
<dbReference type="InterPro" id="IPR009554">
    <property type="entry name" value="Phageshock_PspB"/>
</dbReference>
<comment type="caution">
    <text evidence="3">The sequence shown here is derived from an EMBL/GenBank/DDBJ whole genome shotgun (WGS) entry which is preliminary data.</text>
</comment>
<feature type="compositionally biased region" description="Basic and acidic residues" evidence="1">
    <location>
        <begin position="69"/>
        <end position="100"/>
    </location>
</feature>
<gene>
    <name evidence="3" type="primary">pspB</name>
    <name evidence="3" type="ORF">FSZ31_08765</name>
</gene>
<evidence type="ECO:0000313" key="4">
    <source>
        <dbReference type="Proteomes" id="UP000321129"/>
    </source>
</evidence>
<organism evidence="3 4">
    <name type="scientific">Flavisphingopyxis soli</name>
    <dbReference type="NCBI Taxonomy" id="2601267"/>
    <lineage>
        <taxon>Bacteria</taxon>
        <taxon>Pseudomonadati</taxon>
        <taxon>Pseudomonadota</taxon>
        <taxon>Alphaproteobacteria</taxon>
        <taxon>Sphingomonadales</taxon>
        <taxon>Sphingopyxidaceae</taxon>
        <taxon>Flavisphingopyxis</taxon>
    </lineage>
</organism>
<evidence type="ECO:0000256" key="1">
    <source>
        <dbReference type="SAM" id="MobiDB-lite"/>
    </source>
</evidence>
<accession>A0A5C6U9A8</accession>
<dbReference type="RefSeq" id="WP_147122974.1">
    <property type="nucleotide sequence ID" value="NZ_VOPY01000002.1"/>
</dbReference>
<dbReference type="OrthoDB" id="7365677at2"/>
<keyword evidence="2" id="KW-0472">Membrane</keyword>
<dbReference type="GO" id="GO:0009271">
    <property type="term" value="P:phage shock"/>
    <property type="evidence" value="ECO:0007669"/>
    <property type="project" value="InterPro"/>
</dbReference>
<evidence type="ECO:0000256" key="2">
    <source>
        <dbReference type="SAM" id="Phobius"/>
    </source>
</evidence>
<dbReference type="EMBL" id="VOPY01000002">
    <property type="protein sequence ID" value="TXC69020.1"/>
    <property type="molecule type" value="Genomic_DNA"/>
</dbReference>
<keyword evidence="2" id="KW-0812">Transmembrane</keyword>
<keyword evidence="4" id="KW-1185">Reference proteome</keyword>
<dbReference type="NCBIfam" id="TIGR02976">
    <property type="entry name" value="phageshock_pspB"/>
    <property type="match status" value="1"/>
</dbReference>
<feature type="region of interest" description="Disordered" evidence="1">
    <location>
        <begin position="65"/>
        <end position="100"/>
    </location>
</feature>
<proteinExistence type="predicted"/>